<dbReference type="Gene3D" id="3.30.70.100">
    <property type="match status" value="1"/>
</dbReference>
<evidence type="ECO:0000313" key="2">
    <source>
        <dbReference type="EMBL" id="MBC5620481.1"/>
    </source>
</evidence>
<dbReference type="InterPro" id="IPR006121">
    <property type="entry name" value="HMA_dom"/>
</dbReference>
<reference evidence="2 3" key="1">
    <citation type="submission" date="2020-08" db="EMBL/GenBank/DDBJ databases">
        <title>Genome public.</title>
        <authorList>
            <person name="Liu C."/>
            <person name="Sun Q."/>
        </authorList>
    </citation>
    <scope>NUCLEOTIDE SEQUENCE [LARGE SCALE GENOMIC DNA]</scope>
    <source>
        <strain evidence="2 3">NSJ-56</strain>
    </source>
</reference>
<dbReference type="RefSeq" id="WP_186975244.1">
    <property type="nucleotide sequence ID" value="NZ_JACOOH010000002.1"/>
</dbReference>
<evidence type="ECO:0000259" key="1">
    <source>
        <dbReference type="PROSITE" id="PS50846"/>
    </source>
</evidence>
<sequence>MEKKFRFKTNLKCNGCVSKVTPYLNSTRDVTDWTVDLKHPDKVLTVTLQTGDTRSVRKAFEGAGYKIEEIH</sequence>
<name>A0ABR7CXS6_9BACT</name>
<protein>
    <submittedName>
        <fullName evidence="2">Heavy-metal-associated domain-containing protein</fullName>
    </submittedName>
</protein>
<dbReference type="EMBL" id="JACOOH010000002">
    <property type="protein sequence ID" value="MBC5620481.1"/>
    <property type="molecule type" value="Genomic_DNA"/>
</dbReference>
<evidence type="ECO:0000313" key="3">
    <source>
        <dbReference type="Proteomes" id="UP000646484"/>
    </source>
</evidence>
<comment type="caution">
    <text evidence="2">The sequence shown here is derived from an EMBL/GenBank/DDBJ whole genome shotgun (WGS) entry which is preliminary data.</text>
</comment>
<dbReference type="Pfam" id="PF00403">
    <property type="entry name" value="HMA"/>
    <property type="match status" value="1"/>
</dbReference>
<dbReference type="CDD" id="cd00371">
    <property type="entry name" value="HMA"/>
    <property type="match status" value="1"/>
</dbReference>
<dbReference type="InterPro" id="IPR036163">
    <property type="entry name" value="HMA_dom_sf"/>
</dbReference>
<keyword evidence="3" id="KW-1185">Reference proteome</keyword>
<dbReference type="SUPFAM" id="SSF55008">
    <property type="entry name" value="HMA, heavy metal-associated domain"/>
    <property type="match status" value="1"/>
</dbReference>
<organism evidence="2 3">
    <name type="scientific">Butyricimonas hominis</name>
    <dbReference type="NCBI Taxonomy" id="2763032"/>
    <lineage>
        <taxon>Bacteria</taxon>
        <taxon>Pseudomonadati</taxon>
        <taxon>Bacteroidota</taxon>
        <taxon>Bacteroidia</taxon>
        <taxon>Bacteroidales</taxon>
        <taxon>Odoribacteraceae</taxon>
        <taxon>Butyricimonas</taxon>
    </lineage>
</organism>
<dbReference type="Proteomes" id="UP000646484">
    <property type="component" value="Unassembled WGS sequence"/>
</dbReference>
<gene>
    <name evidence="2" type="ORF">H8S64_05165</name>
</gene>
<proteinExistence type="predicted"/>
<feature type="domain" description="HMA" evidence="1">
    <location>
        <begin position="2"/>
        <end position="68"/>
    </location>
</feature>
<accession>A0ABR7CXS6</accession>
<dbReference type="PROSITE" id="PS50846">
    <property type="entry name" value="HMA_2"/>
    <property type="match status" value="1"/>
</dbReference>